<dbReference type="EMBL" id="NBSK02000001">
    <property type="protein sequence ID" value="KAJ0226209.1"/>
    <property type="molecule type" value="Genomic_DNA"/>
</dbReference>
<dbReference type="Pfam" id="PF13976">
    <property type="entry name" value="gag_pre-integrs"/>
    <property type="match status" value="1"/>
</dbReference>
<comment type="caution">
    <text evidence="6">The sequence shown here is derived from an EMBL/GenBank/DDBJ whole genome shotgun (WGS) entry which is preliminary data.</text>
</comment>
<feature type="domain" description="GAG-pre-integrase" evidence="3">
    <location>
        <begin position="584"/>
        <end position="642"/>
    </location>
</feature>
<evidence type="ECO:0000259" key="4">
    <source>
        <dbReference type="Pfam" id="PF22936"/>
    </source>
</evidence>
<accession>A0A9R1XUK8</accession>
<evidence type="ECO:0008006" key="8">
    <source>
        <dbReference type="Google" id="ProtNLM"/>
    </source>
</evidence>
<feature type="compositionally biased region" description="Acidic residues" evidence="2">
    <location>
        <begin position="144"/>
        <end position="153"/>
    </location>
</feature>
<organism evidence="6 7">
    <name type="scientific">Lactuca sativa</name>
    <name type="common">Garden lettuce</name>
    <dbReference type="NCBI Taxonomy" id="4236"/>
    <lineage>
        <taxon>Eukaryota</taxon>
        <taxon>Viridiplantae</taxon>
        <taxon>Streptophyta</taxon>
        <taxon>Embryophyta</taxon>
        <taxon>Tracheophyta</taxon>
        <taxon>Spermatophyta</taxon>
        <taxon>Magnoliopsida</taxon>
        <taxon>eudicotyledons</taxon>
        <taxon>Gunneridae</taxon>
        <taxon>Pentapetalae</taxon>
        <taxon>asterids</taxon>
        <taxon>campanulids</taxon>
        <taxon>Asterales</taxon>
        <taxon>Asteraceae</taxon>
        <taxon>Cichorioideae</taxon>
        <taxon>Cichorieae</taxon>
        <taxon>Lactucinae</taxon>
        <taxon>Lactuca</taxon>
    </lineage>
</organism>
<dbReference type="Pfam" id="PF22936">
    <property type="entry name" value="Pol_BBD"/>
    <property type="match status" value="1"/>
</dbReference>
<name>A0A9R1XUK8_LACSA</name>
<feature type="domain" description="Retroviral polymerase SH3-like" evidence="5">
    <location>
        <begin position="679"/>
        <end position="735"/>
    </location>
</feature>
<dbReference type="InterPro" id="IPR039537">
    <property type="entry name" value="Retrotran_Ty1/copia-like"/>
</dbReference>
<feature type="domain" description="Retrovirus-related Pol polyprotein from transposon TNT 1-94-like beta-barrel" evidence="4">
    <location>
        <begin position="490"/>
        <end position="537"/>
    </location>
</feature>
<sequence>MKLAKVDSISYDCEKEISDFNKVPDDRFRYGIAKVEDYLDANDLVKIVNETLTKSEQLRILKKTENSTSNSETNNANIEENSDNISEISDLEDVDCSQLSVINVANSFKGKEKCDDLLMKIETNKPSTSKVCDMEYVEIHESQTDDIDNEEENTNSKQSQRLKEIEIPRVVVDQVYLDTQEFEKILSEKGAHYLESNTVFYPIFKCTDDIVFPNQVFVTTGNVENIKPEFKKMVVEDNMQTSNEGFFSNQSTVENNLTKNSYKFQHHKPKRVWIEKSKVEKKEVVPTANMFSKHEDVKTDVKTINKVIKLNSKEFKAQVENFSKENNILKRQARKTIFWQIVEPSKMRSTNFSKRRKVFKEKSKSQIFEEKSALFSNKNSKVSNEIKSTIPRNFFQKKVGNQTSKFQNKTSYHESYLSKPKVDYVPNTAKCYNPLKKQADKVSYAKGITTKRNIDHWLEGKGKIYQSSKFSKEQIHEAYDKYANPSTNENGGVVKFGNNHKCKVKGYGKITNGNFTINRVAFIEGLQHNLISVSQLVVGTGNQVLFNEEGSVISNVKTKEVLLKSKRKGDMFTLDIVPIVGKPDVCLLSKAAADVSWLWHRRLSHLNFRNINKLVIQDLVRGLPILKYDNDCLCAACEVGKQHKQGHPITIDSKIDEPLELLHIDLCGPSTVATLNKKRCFIINLKDNLSKFQTKADEGIFLGYSHNSVAYRVLNKRTRKVEEIFNLTFDDHYIKKSNHKFVNYPILQNSSNIDDSIEMNDVDYDSIFGISDQAIDAERNATDNQTSENSKYNNDSTSNLNLNPNAQADDPVEGDHLDSNTFVEGEHYNQRDDFKAETKSMDVEKGKKMKIRFHAVLAKAQEEVWYLEKIKKNLKYVVTRASGKIQEFTVADFPLMNTYDLINVALILKDKSFSFLQETEPDNYFECLAQTDVELATVKGIDITAPMAPTKKQVELKKYEDGEICLKPLGIVFAGKDKAGRAKRFLFQTSEVERYTNSQYTNLIVRMNHCKKNSEGDKKEIKKSIGDLAKNMAEEKKHIIFPKIYLLVKLALILPVATTK</sequence>
<evidence type="ECO:0000256" key="2">
    <source>
        <dbReference type="SAM" id="MobiDB-lite"/>
    </source>
</evidence>
<dbReference type="PANTHER" id="PTHR42648:SF18">
    <property type="entry name" value="RETROTRANSPOSON, UNCLASSIFIED-LIKE PROTEIN"/>
    <property type="match status" value="1"/>
</dbReference>
<evidence type="ECO:0000313" key="7">
    <source>
        <dbReference type="Proteomes" id="UP000235145"/>
    </source>
</evidence>
<reference evidence="6 7" key="1">
    <citation type="journal article" date="2017" name="Nat. Commun.">
        <title>Genome assembly with in vitro proximity ligation data and whole-genome triplication in lettuce.</title>
        <authorList>
            <person name="Reyes-Chin-Wo S."/>
            <person name="Wang Z."/>
            <person name="Yang X."/>
            <person name="Kozik A."/>
            <person name="Arikit S."/>
            <person name="Song C."/>
            <person name="Xia L."/>
            <person name="Froenicke L."/>
            <person name="Lavelle D.O."/>
            <person name="Truco M.J."/>
            <person name="Xia R."/>
            <person name="Zhu S."/>
            <person name="Xu C."/>
            <person name="Xu H."/>
            <person name="Xu X."/>
            <person name="Cox K."/>
            <person name="Korf I."/>
            <person name="Meyers B.C."/>
            <person name="Michelmore R.W."/>
        </authorList>
    </citation>
    <scope>NUCLEOTIDE SEQUENCE [LARGE SCALE GENOMIC DNA]</scope>
    <source>
        <strain evidence="7">cv. Salinas</strain>
        <tissue evidence="6">Seedlings</tissue>
    </source>
</reference>
<proteinExistence type="predicted"/>
<dbReference type="Proteomes" id="UP000235145">
    <property type="component" value="Unassembled WGS sequence"/>
</dbReference>
<protein>
    <recommendedName>
        <fullName evidence="8">GAG-pre-integrase domain-containing protein</fullName>
    </recommendedName>
</protein>
<gene>
    <name evidence="6" type="ORF">LSAT_V11C100001890</name>
</gene>
<dbReference type="Pfam" id="PF25597">
    <property type="entry name" value="SH3_retrovirus"/>
    <property type="match status" value="1"/>
</dbReference>
<feature type="region of interest" description="Disordered" evidence="2">
    <location>
        <begin position="780"/>
        <end position="819"/>
    </location>
</feature>
<dbReference type="GO" id="GO:0008233">
    <property type="term" value="F:peptidase activity"/>
    <property type="evidence" value="ECO:0007669"/>
    <property type="project" value="UniProtKB-KW"/>
</dbReference>
<dbReference type="PANTHER" id="PTHR42648">
    <property type="entry name" value="TRANSPOSASE, PUTATIVE-RELATED"/>
    <property type="match status" value="1"/>
</dbReference>
<dbReference type="AlphaFoldDB" id="A0A9R1XUK8"/>
<feature type="region of interest" description="Disordered" evidence="2">
    <location>
        <begin position="141"/>
        <end position="160"/>
    </location>
</feature>
<feature type="region of interest" description="Disordered" evidence="2">
    <location>
        <begin position="63"/>
        <end position="83"/>
    </location>
</feature>
<dbReference type="InterPro" id="IPR054722">
    <property type="entry name" value="PolX-like_BBD"/>
</dbReference>
<evidence type="ECO:0000313" key="6">
    <source>
        <dbReference type="EMBL" id="KAJ0226209.1"/>
    </source>
</evidence>
<dbReference type="InterPro" id="IPR025724">
    <property type="entry name" value="GAG-pre-integrase_dom"/>
</dbReference>
<dbReference type="GO" id="GO:0006508">
    <property type="term" value="P:proteolysis"/>
    <property type="evidence" value="ECO:0007669"/>
    <property type="project" value="UniProtKB-KW"/>
</dbReference>
<feature type="compositionally biased region" description="Polar residues" evidence="2">
    <location>
        <begin position="782"/>
        <end position="806"/>
    </location>
</feature>
<evidence type="ECO:0000256" key="1">
    <source>
        <dbReference type="ARBA" id="ARBA00022670"/>
    </source>
</evidence>
<keyword evidence="1" id="KW-0645">Protease</keyword>
<evidence type="ECO:0000259" key="3">
    <source>
        <dbReference type="Pfam" id="PF13976"/>
    </source>
</evidence>
<keyword evidence="1" id="KW-0378">Hydrolase</keyword>
<dbReference type="InterPro" id="IPR057670">
    <property type="entry name" value="SH3_retrovirus"/>
</dbReference>
<evidence type="ECO:0000259" key="5">
    <source>
        <dbReference type="Pfam" id="PF25597"/>
    </source>
</evidence>
<feature type="compositionally biased region" description="Low complexity" evidence="2">
    <location>
        <begin position="66"/>
        <end position="79"/>
    </location>
</feature>
<keyword evidence="7" id="KW-1185">Reference proteome</keyword>